<dbReference type="SUPFAM" id="SSF52047">
    <property type="entry name" value="RNI-like"/>
    <property type="match status" value="1"/>
</dbReference>
<sequence length="671" mass="76031">MSAIACRTPGPLRTLVAQKLSQEILKLCNTQNWIQNCRPMFPEENFRYIEVGSEDTFKNSNVSCRNLTNTREENEKIVNQLRRLKEWWDDKDGMGSLPPKLRKDIQRVFLHSLALQDGMSRVYKLLLQIIFAGEAGKDRPTYCREFPVEEEWVYLTESACTGFAAVVDSLGPFSLEELGTFSVYFQNPSPLIAIIKNSPQLRTIHLSQNVSDVVLTHIGNNCSKLEVLLANQSKKVGKFSDTALYKAFFKGFDKAAVLESVAHTENIPLSFPALKWVNLWSDEALDDISPENVFLHVLLHYYPDVISVTAMGDPILEVDKLMVPQEFGVVPRAPSKLKEITFMLNKRLFTCNPEEPFHLVDLEKLLKLYPEIEHITIDDCDHLVSRPHLQALDFDSMAIDDAGPLIEAAAGADDTDDEDDEYHQAAFPKSPSIIGGNLKSLLGSFNIKSLLLSNVTMAIWPFHLDIYLPTFHAFGARLKALNFALNGTAKLWELGELINQCINLESLKMRIPGFDEEGTDLLHEENFQLNTLLSLTTLVVEVFQYNAREEFVKCLIEASPNVTHLKIHMDELNVASEIAEEKGLQVQTLSIFSDRLNPRELYDYEDPLIELIEILPSLTTLILDAPEVQIAHFKKLYWKTALKIFNVTTFLSSDVPLCFGDPYGTWALRIY</sequence>
<evidence type="ECO:0000313" key="2">
    <source>
        <dbReference type="Proteomes" id="UP001497623"/>
    </source>
</evidence>
<evidence type="ECO:0000313" key="1">
    <source>
        <dbReference type="EMBL" id="CAL4106179.1"/>
    </source>
</evidence>
<gene>
    <name evidence="1" type="ORF">MNOR_LOCUS18276</name>
</gene>
<dbReference type="AlphaFoldDB" id="A0AAV2QXK1"/>
<keyword evidence="2" id="KW-1185">Reference proteome</keyword>
<proteinExistence type="predicted"/>
<dbReference type="EMBL" id="CAXKWB010012983">
    <property type="protein sequence ID" value="CAL4106179.1"/>
    <property type="molecule type" value="Genomic_DNA"/>
</dbReference>
<dbReference type="Gene3D" id="3.80.10.10">
    <property type="entry name" value="Ribonuclease Inhibitor"/>
    <property type="match status" value="2"/>
</dbReference>
<name>A0AAV2QXK1_MEGNR</name>
<organism evidence="1 2">
    <name type="scientific">Meganyctiphanes norvegica</name>
    <name type="common">Northern krill</name>
    <name type="synonym">Thysanopoda norvegica</name>
    <dbReference type="NCBI Taxonomy" id="48144"/>
    <lineage>
        <taxon>Eukaryota</taxon>
        <taxon>Metazoa</taxon>
        <taxon>Ecdysozoa</taxon>
        <taxon>Arthropoda</taxon>
        <taxon>Crustacea</taxon>
        <taxon>Multicrustacea</taxon>
        <taxon>Malacostraca</taxon>
        <taxon>Eumalacostraca</taxon>
        <taxon>Eucarida</taxon>
        <taxon>Euphausiacea</taxon>
        <taxon>Euphausiidae</taxon>
        <taxon>Meganyctiphanes</taxon>
    </lineage>
</organism>
<dbReference type="Proteomes" id="UP001497623">
    <property type="component" value="Unassembled WGS sequence"/>
</dbReference>
<protein>
    <submittedName>
        <fullName evidence="1">Uncharacterized protein</fullName>
    </submittedName>
</protein>
<comment type="caution">
    <text evidence="1">The sequence shown here is derived from an EMBL/GenBank/DDBJ whole genome shotgun (WGS) entry which is preliminary data.</text>
</comment>
<accession>A0AAV2QXK1</accession>
<dbReference type="InterPro" id="IPR032675">
    <property type="entry name" value="LRR_dom_sf"/>
</dbReference>
<reference evidence="1 2" key="1">
    <citation type="submission" date="2024-05" db="EMBL/GenBank/DDBJ databases">
        <authorList>
            <person name="Wallberg A."/>
        </authorList>
    </citation>
    <scope>NUCLEOTIDE SEQUENCE [LARGE SCALE GENOMIC DNA]</scope>
</reference>